<dbReference type="Pfam" id="PF04446">
    <property type="entry name" value="Thg1"/>
    <property type="match status" value="1"/>
</dbReference>
<protein>
    <submittedName>
        <fullName evidence="2">tRNA(His) 5'-end guanylyltransferase</fullName>
    </submittedName>
</protein>
<feature type="domain" description="tRNAHis guanylyltransferase catalytic" evidence="1">
    <location>
        <begin position="6"/>
        <end position="134"/>
    </location>
</feature>
<dbReference type="InterPro" id="IPR007537">
    <property type="entry name" value="tRNAHis_GuaTrfase_Thg1"/>
</dbReference>
<dbReference type="Proteomes" id="UP001185012">
    <property type="component" value="Unassembled WGS sequence"/>
</dbReference>
<dbReference type="RefSeq" id="WP_309865691.1">
    <property type="nucleotide sequence ID" value="NZ_JAVDQG010000004.1"/>
</dbReference>
<comment type="caution">
    <text evidence="2">The sequence shown here is derived from an EMBL/GenBank/DDBJ whole genome shotgun (WGS) entry which is preliminary data.</text>
</comment>
<dbReference type="GO" id="GO:0016779">
    <property type="term" value="F:nucleotidyltransferase activity"/>
    <property type="evidence" value="ECO:0007669"/>
    <property type="project" value="UniProtKB-KW"/>
</dbReference>
<accession>A0ABU1IN85</accession>
<dbReference type="InterPro" id="IPR038469">
    <property type="entry name" value="tRNAHis_GuaTrfase_Thg1_sf"/>
</dbReference>
<keyword evidence="3" id="KW-1185">Reference proteome</keyword>
<dbReference type="EMBL" id="JAVDQG010000004">
    <property type="protein sequence ID" value="MDR6226161.1"/>
    <property type="molecule type" value="Genomic_DNA"/>
</dbReference>
<evidence type="ECO:0000313" key="2">
    <source>
        <dbReference type="EMBL" id="MDR6226161.1"/>
    </source>
</evidence>
<proteinExistence type="predicted"/>
<reference evidence="2 3" key="1">
    <citation type="submission" date="2023-07" db="EMBL/GenBank/DDBJ databases">
        <title>Genomic Encyclopedia of Type Strains, Phase IV (KMG-IV): sequencing the most valuable type-strain genomes for metagenomic binning, comparative biology and taxonomic classification.</title>
        <authorList>
            <person name="Goeker M."/>
        </authorList>
    </citation>
    <scope>NUCLEOTIDE SEQUENCE [LARGE SCALE GENOMIC DNA]</scope>
    <source>
        <strain evidence="2 3">DSM 45903</strain>
    </source>
</reference>
<keyword evidence="2" id="KW-0548">Nucleotidyltransferase</keyword>
<evidence type="ECO:0000313" key="3">
    <source>
        <dbReference type="Proteomes" id="UP001185012"/>
    </source>
</evidence>
<dbReference type="InterPro" id="IPR024956">
    <property type="entry name" value="tRNAHis_GuaTrfase_cat"/>
</dbReference>
<organism evidence="2 3">
    <name type="scientific">Desmospora profundinema</name>
    <dbReference type="NCBI Taxonomy" id="1571184"/>
    <lineage>
        <taxon>Bacteria</taxon>
        <taxon>Bacillati</taxon>
        <taxon>Bacillota</taxon>
        <taxon>Bacilli</taxon>
        <taxon>Bacillales</taxon>
        <taxon>Thermoactinomycetaceae</taxon>
        <taxon>Desmospora</taxon>
    </lineage>
</organism>
<evidence type="ECO:0000259" key="1">
    <source>
        <dbReference type="Pfam" id="PF04446"/>
    </source>
</evidence>
<sequence>MDSLGTRMKGYEHTFRHFLPKRMPVIIRVDGRAFHTYTEGMERPFDERLHRAMTAVARDRCENIMGCKLAYVQSDEISLLLTNYEKLTTQSWFNNNIQKMVSVSASMATARFNDQMYPITGKLATFDSRIFALPKEEVTNYFYWRQADVTKNSIQMVARAHFTHEECSGLTNNQLQEKLFTEKGVNWNDFPTHFKRGACGVRQIPVTPAFVMGKNACQNNRIGLRTMRSPYLHKTGII</sequence>
<dbReference type="Gene3D" id="3.30.70.3000">
    <property type="match status" value="1"/>
</dbReference>
<gene>
    <name evidence="2" type="ORF">JOE21_002167</name>
</gene>
<name>A0ABU1IN85_9BACL</name>
<dbReference type="PANTHER" id="PTHR12729">
    <property type="entry name" value="TRNA(HIS) GUANYLYLTRANSFERASE-RELATED"/>
    <property type="match status" value="1"/>
</dbReference>
<dbReference type="PANTHER" id="PTHR12729:SF1">
    <property type="entry name" value="TRNAHIS GUANYLYLTRANSFERASE CATALYTIC DOMAIN-CONTAINING PROTEIN"/>
    <property type="match status" value="1"/>
</dbReference>
<keyword evidence="2" id="KW-0808">Transferase</keyword>